<comment type="caution">
    <text evidence="1">The sequence shown here is derived from an EMBL/GenBank/DDBJ whole genome shotgun (WGS) entry which is preliminary data.</text>
</comment>
<dbReference type="Proteomes" id="UP000019380">
    <property type="component" value="Unassembled WGS sequence"/>
</dbReference>
<name>D4VFI8_9BACE</name>
<proteinExistence type="predicted"/>
<reference evidence="1 2" key="1">
    <citation type="submission" date="2013-12" db="EMBL/GenBank/DDBJ databases">
        <title>Improved hybrid genome assemblies of Bacteroides xylanisolvens SD CC 1b and Bacteroides xylanisolvens SD CC 2a using Illumina and 454 Sequencing.</title>
        <authorList>
            <person name="Ramaraj T."/>
            <person name="Sundararajan A."/>
            <person name="Mudge J."/>
            <person name="Schilkey F.D."/>
            <person name="Delvecchio V."/>
            <person name="Donlon M."/>
            <person name="Ziemer C."/>
        </authorList>
    </citation>
    <scope>NUCLEOTIDE SEQUENCE [LARGE SCALE GENOMIC DNA]</scope>
</reference>
<dbReference type="AlphaFoldDB" id="D4VFI8"/>
<evidence type="ECO:0000313" key="2">
    <source>
        <dbReference type="Proteomes" id="UP000019380"/>
    </source>
</evidence>
<dbReference type="EMBL" id="CBXG010000050">
    <property type="protein sequence ID" value="CDM07200.1"/>
    <property type="molecule type" value="Genomic_DNA"/>
</dbReference>
<sequence length="37" mass="4237">MEEWEGDCLFYVKTAIFGSFISDACSNFAALEMRVRV</sequence>
<gene>
    <name evidence="1" type="ORF">BN890_48220</name>
</gene>
<accession>D4VFI8</accession>
<organism evidence="1 2">
    <name type="scientific">Bacteroides xylanisolvens SD CC 1b</name>
    <dbReference type="NCBI Taxonomy" id="702447"/>
    <lineage>
        <taxon>Bacteria</taxon>
        <taxon>Pseudomonadati</taxon>
        <taxon>Bacteroidota</taxon>
        <taxon>Bacteroidia</taxon>
        <taxon>Bacteroidales</taxon>
        <taxon>Bacteroidaceae</taxon>
        <taxon>Bacteroides</taxon>
    </lineage>
</organism>
<protein>
    <submittedName>
        <fullName evidence="1">Uncharacterized protein</fullName>
    </submittedName>
</protein>
<evidence type="ECO:0000313" key="1">
    <source>
        <dbReference type="EMBL" id="CDM07200.1"/>
    </source>
</evidence>